<dbReference type="EMBL" id="GU474853">
    <property type="protein sequence ID" value="ADI17056.1"/>
    <property type="molecule type" value="Genomic_DNA"/>
</dbReference>
<dbReference type="AlphaFoldDB" id="E0XRL5"/>
<feature type="compositionally biased region" description="Polar residues" evidence="1">
    <location>
        <begin position="202"/>
        <end position="216"/>
    </location>
</feature>
<feature type="compositionally biased region" description="Polar residues" evidence="1">
    <location>
        <begin position="48"/>
        <end position="57"/>
    </location>
</feature>
<feature type="domain" description="DUF4167" evidence="2">
    <location>
        <begin position="37"/>
        <end position="109"/>
    </location>
</feature>
<proteinExistence type="predicted"/>
<accession>E0XRL5</accession>
<dbReference type="InterPro" id="IPR025430">
    <property type="entry name" value="DUF4167"/>
</dbReference>
<feature type="compositionally biased region" description="Low complexity" evidence="1">
    <location>
        <begin position="24"/>
        <end position="33"/>
    </location>
</feature>
<feature type="compositionally biased region" description="Basic and acidic residues" evidence="1">
    <location>
        <begin position="143"/>
        <end position="192"/>
    </location>
</feature>
<name>E0XRL5_9PROT</name>
<evidence type="ECO:0000259" key="2">
    <source>
        <dbReference type="Pfam" id="PF13763"/>
    </source>
</evidence>
<organism evidence="3">
    <name type="scientific">uncultured alpha proteobacterium HF0010_30A23</name>
    <dbReference type="NCBI Taxonomy" id="710802"/>
    <lineage>
        <taxon>Bacteria</taxon>
        <taxon>Pseudomonadati</taxon>
        <taxon>Pseudomonadota</taxon>
        <taxon>Alphaproteobacteria</taxon>
        <taxon>environmental samples</taxon>
    </lineage>
</organism>
<dbReference type="Pfam" id="PF13763">
    <property type="entry name" value="DUF4167"/>
    <property type="match status" value="1"/>
</dbReference>
<reference evidence="3" key="1">
    <citation type="journal article" date="2011" name="Environ. Microbiol.">
        <title>Time-series analyses of Monterey Bay coastal microbial picoplankton using a 'genome proxy' microarray.</title>
        <authorList>
            <person name="Rich V.I."/>
            <person name="Pham V.D."/>
            <person name="Eppley J."/>
            <person name="Shi Y."/>
            <person name="DeLong E.F."/>
        </authorList>
    </citation>
    <scope>NUCLEOTIDE SEQUENCE</scope>
</reference>
<evidence type="ECO:0000313" key="3">
    <source>
        <dbReference type="EMBL" id="ADI17056.1"/>
    </source>
</evidence>
<evidence type="ECO:0000256" key="1">
    <source>
        <dbReference type="SAM" id="MobiDB-lite"/>
    </source>
</evidence>
<feature type="region of interest" description="Disordered" evidence="1">
    <location>
        <begin position="1"/>
        <end position="65"/>
    </location>
</feature>
<feature type="region of interest" description="Disordered" evidence="1">
    <location>
        <begin position="116"/>
        <end position="263"/>
    </location>
</feature>
<protein>
    <recommendedName>
        <fullName evidence="2">DUF4167 domain-containing protein</fullName>
    </recommendedName>
</protein>
<sequence length="263" mass="29306">MTDFPLGLRTTPGPSTVTKPLPPQGKGNNMRQGNNRRGRQPKQQKQGTIPTRNQVFDSNGPDVRVRGNAHQVYDKYSALAREATAAGNHIQAEAYYQFAEHYLRLHLAATVMGGGNNNRRGGGNPKDQFPPEALEDPLIFRPDMPEPQERNEQQQSRDDGDGNDGGNDRRDRRNNRDRGERGDKGDRDDRRQRRERKPRNQQANSGGSDDSAQVDPSEQDQPDIPLFHAGMEAPEGEAIVESRTPKPVPAPPPMDETTDESET</sequence>